<dbReference type="Gene3D" id="1.10.260.40">
    <property type="entry name" value="lambda repressor-like DNA-binding domains"/>
    <property type="match status" value="1"/>
</dbReference>
<keyword evidence="6" id="KW-1185">Reference proteome</keyword>
<dbReference type="SUPFAM" id="SSF47413">
    <property type="entry name" value="lambda repressor-like DNA-binding domains"/>
    <property type="match status" value="1"/>
</dbReference>
<evidence type="ECO:0000256" key="2">
    <source>
        <dbReference type="ARBA" id="ARBA00023125"/>
    </source>
</evidence>
<name>A0ABX4F5I5_9BORD</name>
<gene>
    <name evidence="5" type="ORF">CAL27_06100</name>
</gene>
<evidence type="ECO:0000313" key="6">
    <source>
        <dbReference type="Proteomes" id="UP000216354"/>
    </source>
</evidence>
<keyword evidence="2" id="KW-0238">DNA-binding</keyword>
<sequence>MNRVSTFSDRLRDARAHRGWTQKELAEISGLTPSAIGNYESGQRIHPSGTALLKLAQVLNVSPVWLGEGDASAVHPTPTPRYPQSSSTDSRWPFRNIDFARYSQLKPQQKRQLEILVAAYIESCGA</sequence>
<keyword evidence="3" id="KW-0804">Transcription</keyword>
<dbReference type="InterPro" id="IPR001387">
    <property type="entry name" value="Cro/C1-type_HTH"/>
</dbReference>
<feature type="domain" description="HTH cro/C1-type" evidence="4">
    <location>
        <begin position="11"/>
        <end position="66"/>
    </location>
</feature>
<keyword evidence="1" id="KW-0805">Transcription regulation</keyword>
<evidence type="ECO:0000313" key="5">
    <source>
        <dbReference type="EMBL" id="OZI69025.1"/>
    </source>
</evidence>
<dbReference type="PANTHER" id="PTHR40661">
    <property type="match status" value="1"/>
</dbReference>
<dbReference type="SMART" id="SM00530">
    <property type="entry name" value="HTH_XRE"/>
    <property type="match status" value="1"/>
</dbReference>
<protein>
    <recommendedName>
        <fullName evidence="4">HTH cro/C1-type domain-containing protein</fullName>
    </recommendedName>
</protein>
<dbReference type="CDD" id="cd00093">
    <property type="entry name" value="HTH_XRE"/>
    <property type="match status" value="1"/>
</dbReference>
<comment type="caution">
    <text evidence="5">The sequence shown here is derived from an EMBL/GenBank/DDBJ whole genome shotgun (WGS) entry which is preliminary data.</text>
</comment>
<evidence type="ECO:0000259" key="4">
    <source>
        <dbReference type="PROSITE" id="PS50943"/>
    </source>
</evidence>
<reference evidence="5 6" key="1">
    <citation type="submission" date="2017-05" db="EMBL/GenBank/DDBJ databases">
        <title>Complete and WGS of Bordetella genogroups.</title>
        <authorList>
            <person name="Spilker T."/>
            <person name="Lipuma J."/>
        </authorList>
    </citation>
    <scope>NUCLEOTIDE SEQUENCE [LARGE SCALE GENOMIC DNA]</scope>
    <source>
        <strain evidence="5 6">AU9795</strain>
    </source>
</reference>
<dbReference type="Proteomes" id="UP000216354">
    <property type="component" value="Unassembled WGS sequence"/>
</dbReference>
<dbReference type="InterPro" id="IPR010982">
    <property type="entry name" value="Lambda_DNA-bd_dom_sf"/>
</dbReference>
<dbReference type="PANTHER" id="PTHR40661:SF3">
    <property type="entry name" value="FELS-1 PROPHAGE TRANSCRIPTIONAL REGULATOR"/>
    <property type="match status" value="1"/>
</dbReference>
<evidence type="ECO:0000256" key="3">
    <source>
        <dbReference type="ARBA" id="ARBA00023163"/>
    </source>
</evidence>
<accession>A0ABX4F5I5</accession>
<organism evidence="5 6">
    <name type="scientific">Bordetella genomosp. 1</name>
    <dbReference type="NCBI Taxonomy" id="1395607"/>
    <lineage>
        <taxon>Bacteria</taxon>
        <taxon>Pseudomonadati</taxon>
        <taxon>Pseudomonadota</taxon>
        <taxon>Betaproteobacteria</taxon>
        <taxon>Burkholderiales</taxon>
        <taxon>Alcaligenaceae</taxon>
        <taxon>Bordetella</taxon>
    </lineage>
</organism>
<dbReference type="Pfam" id="PF01381">
    <property type="entry name" value="HTH_3"/>
    <property type="match status" value="1"/>
</dbReference>
<dbReference type="PROSITE" id="PS50943">
    <property type="entry name" value="HTH_CROC1"/>
    <property type="match status" value="1"/>
</dbReference>
<proteinExistence type="predicted"/>
<dbReference type="EMBL" id="NEVR01000001">
    <property type="protein sequence ID" value="OZI69025.1"/>
    <property type="molecule type" value="Genomic_DNA"/>
</dbReference>
<evidence type="ECO:0000256" key="1">
    <source>
        <dbReference type="ARBA" id="ARBA00023015"/>
    </source>
</evidence>